<feature type="domain" description="RING-type" evidence="7">
    <location>
        <begin position="11"/>
        <end position="57"/>
    </location>
</feature>
<feature type="domain" description="RING-type" evidence="8">
    <location>
        <begin position="7"/>
        <end position="287"/>
    </location>
</feature>
<reference evidence="9" key="1">
    <citation type="journal article" date="2020" name="Nature">
        <title>Giant virus diversity and host interactions through global metagenomics.</title>
        <authorList>
            <person name="Schulz F."/>
            <person name="Roux S."/>
            <person name="Paez-Espino D."/>
            <person name="Jungbluth S."/>
            <person name="Walsh D.A."/>
            <person name="Denef V.J."/>
            <person name="McMahon K.D."/>
            <person name="Konstantinidis K.T."/>
            <person name="Eloe-Fadrosh E.A."/>
            <person name="Kyrpides N.C."/>
            <person name="Woyke T."/>
        </authorList>
    </citation>
    <scope>NUCLEOTIDE SEQUENCE</scope>
    <source>
        <strain evidence="9">GVMAG-S-3300011013-78</strain>
    </source>
</reference>
<evidence type="ECO:0000256" key="4">
    <source>
        <dbReference type="ARBA" id="ARBA00022771"/>
    </source>
</evidence>
<keyword evidence="3" id="KW-0677">Repeat</keyword>
<accession>A0A6C0KF88</accession>
<protein>
    <recommendedName>
        <fullName evidence="10">RING-type domain-containing protein</fullName>
    </recommendedName>
</protein>
<evidence type="ECO:0000256" key="5">
    <source>
        <dbReference type="ARBA" id="ARBA00022786"/>
    </source>
</evidence>
<keyword evidence="5" id="KW-0833">Ubl conjugation pathway</keyword>
<dbReference type="GO" id="GO:0008270">
    <property type="term" value="F:zinc ion binding"/>
    <property type="evidence" value="ECO:0007669"/>
    <property type="project" value="UniProtKB-KW"/>
</dbReference>
<keyword evidence="2" id="KW-0479">Metal-binding</keyword>
<evidence type="ECO:0000256" key="2">
    <source>
        <dbReference type="ARBA" id="ARBA00022723"/>
    </source>
</evidence>
<dbReference type="InterPro" id="IPR011011">
    <property type="entry name" value="Znf_FYVE_PHD"/>
</dbReference>
<dbReference type="InterPro" id="IPR031127">
    <property type="entry name" value="E3_UB_ligase_RBR"/>
</dbReference>
<dbReference type="SUPFAM" id="SSF57850">
    <property type="entry name" value="RING/U-box"/>
    <property type="match status" value="1"/>
</dbReference>
<keyword evidence="1" id="KW-0808">Transferase</keyword>
<dbReference type="InterPro" id="IPR044066">
    <property type="entry name" value="TRIAD_supradom"/>
</dbReference>
<dbReference type="Gene3D" id="1.20.120.1750">
    <property type="match status" value="1"/>
</dbReference>
<dbReference type="EMBL" id="MN740879">
    <property type="protein sequence ID" value="QHU16299.1"/>
    <property type="molecule type" value="Genomic_DNA"/>
</dbReference>
<dbReference type="GO" id="GO:0016567">
    <property type="term" value="P:protein ubiquitination"/>
    <property type="evidence" value="ECO:0007669"/>
    <property type="project" value="InterPro"/>
</dbReference>
<dbReference type="InterPro" id="IPR001841">
    <property type="entry name" value="Znf_RING"/>
</dbReference>
<dbReference type="AlphaFoldDB" id="A0A6C0KF88"/>
<keyword evidence="4" id="KW-0863">Zinc-finger</keyword>
<dbReference type="PROSITE" id="PS51873">
    <property type="entry name" value="TRIAD"/>
    <property type="match status" value="1"/>
</dbReference>
<dbReference type="PANTHER" id="PTHR11685">
    <property type="entry name" value="RBR FAMILY RING FINGER AND IBR DOMAIN-CONTAINING"/>
    <property type="match status" value="1"/>
</dbReference>
<evidence type="ECO:0000256" key="6">
    <source>
        <dbReference type="ARBA" id="ARBA00022833"/>
    </source>
</evidence>
<dbReference type="Gene3D" id="3.30.40.10">
    <property type="entry name" value="Zinc/RING finger domain, C3HC4 (zinc finger)"/>
    <property type="match status" value="1"/>
</dbReference>
<evidence type="ECO:0000256" key="1">
    <source>
        <dbReference type="ARBA" id="ARBA00022679"/>
    </source>
</evidence>
<organism evidence="9">
    <name type="scientific">viral metagenome</name>
    <dbReference type="NCBI Taxonomy" id="1070528"/>
    <lineage>
        <taxon>unclassified sequences</taxon>
        <taxon>metagenomes</taxon>
        <taxon>organismal metagenomes</taxon>
    </lineage>
</organism>
<evidence type="ECO:0000259" key="7">
    <source>
        <dbReference type="PROSITE" id="PS50089"/>
    </source>
</evidence>
<dbReference type="SUPFAM" id="SSF57903">
    <property type="entry name" value="FYVE/PHD zinc finger"/>
    <property type="match status" value="1"/>
</dbReference>
<sequence length="525" mass="61948">MAGKYEGLEDCDVCAMPFTSAIRKPITCFSCDYKLCTQCIQRYILESKEKPHCMNCKKDWDLQFISSVTNPMFYDKKLRNHNADLLIQEEKALLPGSQQAAQQYHQKLILEEAKSNLVNEKNVIYEQIRVLKEKAVKINQDINIITNNIRVISRDINNNMDTVDENAEIQENTKYIMSCIKKDCNGYISTLFQCGTCNIKICPDCYKELTTEEHECNKDDVDTVKILKKNTKNCPVCKISIFKIEGCDQMFCTNCHTPFSWRTNLIVTGNIHNPHYYELQKNKNIRALGDYPCGGLPHISFFKSKIQKVDSIQQSHNLLKYFNLSRYIRTVLIPTDQNINYKYKSFEYNAGSYQNLRLEYINKIITEDKWKNELKKKHKQNMKNNDIFMIFDIYVRMSIEKFIEIMNTDRITDEYIKNIIMQLRGLLEYCNQEFEKISKKYNDKYQIFIGQWDMFHKEICTLLENDSSYNDSLRLRILKQTMYTPNIIYKYNVNTQKNIKQTANHIANMFVVPGNHLVNHLYNIH</sequence>
<evidence type="ECO:0000313" key="9">
    <source>
        <dbReference type="EMBL" id="QHU16299.1"/>
    </source>
</evidence>
<evidence type="ECO:0000256" key="3">
    <source>
        <dbReference type="ARBA" id="ARBA00022737"/>
    </source>
</evidence>
<keyword evidence="6" id="KW-0862">Zinc</keyword>
<evidence type="ECO:0000259" key="8">
    <source>
        <dbReference type="PROSITE" id="PS51873"/>
    </source>
</evidence>
<dbReference type="InterPro" id="IPR013083">
    <property type="entry name" value="Znf_RING/FYVE/PHD"/>
</dbReference>
<dbReference type="GO" id="GO:0004842">
    <property type="term" value="F:ubiquitin-protein transferase activity"/>
    <property type="evidence" value="ECO:0007669"/>
    <property type="project" value="InterPro"/>
</dbReference>
<dbReference type="PROSITE" id="PS50089">
    <property type="entry name" value="ZF_RING_2"/>
    <property type="match status" value="1"/>
</dbReference>
<name>A0A6C0KF88_9ZZZZ</name>
<proteinExistence type="predicted"/>
<evidence type="ECO:0008006" key="10">
    <source>
        <dbReference type="Google" id="ProtNLM"/>
    </source>
</evidence>